<dbReference type="Pfam" id="PF08320">
    <property type="entry name" value="PIG-X"/>
    <property type="match status" value="1"/>
</dbReference>
<evidence type="ECO:0000256" key="5">
    <source>
        <dbReference type="ARBA" id="ARBA00022692"/>
    </source>
</evidence>
<keyword evidence="6 10" id="KW-0256">Endoplasmic reticulum</keyword>
<dbReference type="Proteomes" id="UP001177670">
    <property type="component" value="Unassembled WGS sequence"/>
</dbReference>
<dbReference type="EMBL" id="JAHYIQ010000021">
    <property type="protein sequence ID" value="KAK1123307.1"/>
    <property type="molecule type" value="Genomic_DNA"/>
</dbReference>
<comment type="similarity">
    <text evidence="3 10">Belongs to the PIGX family.</text>
</comment>
<evidence type="ECO:0000256" key="7">
    <source>
        <dbReference type="ARBA" id="ARBA00022989"/>
    </source>
</evidence>
<evidence type="ECO:0000256" key="9">
    <source>
        <dbReference type="ARBA" id="ARBA00023180"/>
    </source>
</evidence>
<sequence>MMISNSVKQWFIQINLFCIFILQTIISCEKLNARISLKVQGIGFHRDLIYQIHVDQFIEECYIAIYLQLPSALYANINELIHLRRLNISTICVHEKADIELFAEKAQIQNVIICSSLNRVGCALKLPIHQRYQYANDSNKYMNITLPDPILLLGCRKKIEGYRVSKLDLCSPCVTIVPKWREIPYVTDKKDLWTVPVGETTMLCVVTYTTFLLTMLCTIYLIRIVWESIPKQHLKHE</sequence>
<gene>
    <name evidence="11" type="ORF">K0M31_008926</name>
</gene>
<dbReference type="PANTHER" id="PTHR28650">
    <property type="entry name" value="PHOSPHATIDYLINOSITOL-GLYCAN BIOSYNTHESIS CLASS X PROTEIN"/>
    <property type="match status" value="1"/>
</dbReference>
<dbReference type="SMART" id="SM00780">
    <property type="entry name" value="PIG-X"/>
    <property type="match status" value="1"/>
</dbReference>
<evidence type="ECO:0000256" key="2">
    <source>
        <dbReference type="ARBA" id="ARBA00004687"/>
    </source>
</evidence>
<evidence type="ECO:0000256" key="6">
    <source>
        <dbReference type="ARBA" id="ARBA00022824"/>
    </source>
</evidence>
<comment type="pathway">
    <text evidence="2 10">Glycolipid biosynthesis; glycosylphosphatidylinositol-anchor biosynthesis.</text>
</comment>
<comment type="caution">
    <text evidence="11">The sequence shown here is derived from an EMBL/GenBank/DDBJ whole genome shotgun (WGS) entry which is preliminary data.</text>
</comment>
<dbReference type="InterPro" id="IPR040039">
    <property type="entry name" value="PIGX"/>
</dbReference>
<dbReference type="PANTHER" id="PTHR28650:SF1">
    <property type="entry name" value="PHOSPHATIDYLINOSITOL-GLYCAN BIOSYNTHESIS CLASS X PROTEIN"/>
    <property type="match status" value="1"/>
</dbReference>
<reference evidence="11" key="1">
    <citation type="submission" date="2021-10" db="EMBL/GenBank/DDBJ databases">
        <title>Melipona bicolor Genome sequencing and assembly.</title>
        <authorList>
            <person name="Araujo N.S."/>
            <person name="Arias M.C."/>
        </authorList>
    </citation>
    <scope>NUCLEOTIDE SEQUENCE</scope>
    <source>
        <strain evidence="11">USP_2M_L1-L4_2017</strain>
        <tissue evidence="11">Whole body</tissue>
    </source>
</reference>
<proteinExistence type="inferred from homology"/>
<comment type="subcellular location">
    <subcellularLocation>
        <location evidence="1 10">Endoplasmic reticulum membrane</location>
        <topology evidence="1 10">Single-pass membrane protein</topology>
    </subcellularLocation>
</comment>
<keyword evidence="9" id="KW-0325">Glycoprotein</keyword>
<accession>A0AA40FQM5</accession>
<dbReference type="GO" id="GO:0006506">
    <property type="term" value="P:GPI anchor biosynthetic process"/>
    <property type="evidence" value="ECO:0007669"/>
    <property type="project" value="UniProtKB-KW"/>
</dbReference>
<comment type="function">
    <text evidence="10">Stabilizing subunit of the glycosylphosphatidylinositol-mannosyltransferase I complex which catalyzes the transfer of the first mannose, via an alpha-1,4 bond from a dolichol-phosphate-mannose (Dol-P-Man) to the glucosaminyl acyl phosphatidylinositol (GlcN-(acyl)PI) intermediate to generate alpha-D-Man-(1-&gt;4)-alpha-D-GlcN-(1-&gt;6)-(1-radyl,2-acyl-sn-glycero-3-phospho)-2-acyl-inositol and participates in the sixth step of the glycosylphosphatidylinositol-anchor biosynthesis. Probably acts by stabilizing the mannosyltransferase PIGM.</text>
</comment>
<keyword evidence="8 10" id="KW-0472">Membrane</keyword>
<organism evidence="11 12">
    <name type="scientific">Melipona bicolor</name>
    <dbReference type="NCBI Taxonomy" id="60889"/>
    <lineage>
        <taxon>Eukaryota</taxon>
        <taxon>Metazoa</taxon>
        <taxon>Ecdysozoa</taxon>
        <taxon>Arthropoda</taxon>
        <taxon>Hexapoda</taxon>
        <taxon>Insecta</taxon>
        <taxon>Pterygota</taxon>
        <taxon>Neoptera</taxon>
        <taxon>Endopterygota</taxon>
        <taxon>Hymenoptera</taxon>
        <taxon>Apocrita</taxon>
        <taxon>Aculeata</taxon>
        <taxon>Apoidea</taxon>
        <taxon>Anthophila</taxon>
        <taxon>Apidae</taxon>
        <taxon>Melipona</taxon>
    </lineage>
</organism>
<evidence type="ECO:0000313" key="11">
    <source>
        <dbReference type="EMBL" id="KAK1123307.1"/>
    </source>
</evidence>
<evidence type="ECO:0000313" key="12">
    <source>
        <dbReference type="Proteomes" id="UP001177670"/>
    </source>
</evidence>
<dbReference type="AlphaFoldDB" id="A0AA40FQM5"/>
<evidence type="ECO:0000256" key="3">
    <source>
        <dbReference type="ARBA" id="ARBA00010345"/>
    </source>
</evidence>
<feature type="transmembrane region" description="Helical" evidence="10">
    <location>
        <begin position="205"/>
        <end position="226"/>
    </location>
</feature>
<protein>
    <recommendedName>
        <fullName evidence="10">Phosphatidylinositol-glycan biosynthesis class X protein</fullName>
    </recommendedName>
</protein>
<keyword evidence="7 10" id="KW-1133">Transmembrane helix</keyword>
<name>A0AA40FQM5_9HYME</name>
<keyword evidence="12" id="KW-1185">Reference proteome</keyword>
<evidence type="ECO:0000256" key="8">
    <source>
        <dbReference type="ARBA" id="ARBA00023136"/>
    </source>
</evidence>
<keyword evidence="4 10" id="KW-0337">GPI-anchor biosynthesis</keyword>
<keyword evidence="5 10" id="KW-0812">Transmembrane</keyword>
<dbReference type="InterPro" id="IPR013233">
    <property type="entry name" value="PIG-X/PBN1"/>
</dbReference>
<evidence type="ECO:0000256" key="4">
    <source>
        <dbReference type="ARBA" id="ARBA00022502"/>
    </source>
</evidence>
<dbReference type="GO" id="GO:0005789">
    <property type="term" value="C:endoplasmic reticulum membrane"/>
    <property type="evidence" value="ECO:0007669"/>
    <property type="project" value="UniProtKB-SubCell"/>
</dbReference>
<evidence type="ECO:0000256" key="10">
    <source>
        <dbReference type="RuleBase" id="RU366056"/>
    </source>
</evidence>
<evidence type="ECO:0000256" key="1">
    <source>
        <dbReference type="ARBA" id="ARBA00004389"/>
    </source>
</evidence>